<dbReference type="GO" id="GO:0010494">
    <property type="term" value="C:cytoplasmic stress granule"/>
    <property type="evidence" value="ECO:0007669"/>
    <property type="project" value="UniProtKB-SubCell"/>
</dbReference>
<feature type="region of interest" description="Disordered" evidence="11">
    <location>
        <begin position="1"/>
        <end position="101"/>
    </location>
</feature>
<dbReference type="Proteomes" id="UP000596742">
    <property type="component" value="Unassembled WGS sequence"/>
</dbReference>
<evidence type="ECO:0000313" key="12">
    <source>
        <dbReference type="EMBL" id="VDI26620.1"/>
    </source>
</evidence>
<evidence type="ECO:0000256" key="1">
    <source>
        <dbReference type="ARBA" id="ARBA00004210"/>
    </source>
</evidence>
<feature type="compositionally biased region" description="Pro residues" evidence="11">
    <location>
        <begin position="69"/>
        <end position="78"/>
    </location>
</feature>
<evidence type="ECO:0000256" key="3">
    <source>
        <dbReference type="ARBA" id="ARBA00014066"/>
    </source>
</evidence>
<keyword evidence="13" id="KW-1185">Reference proteome</keyword>
<proteinExistence type="predicted"/>
<gene>
    <name evidence="12" type="ORF">MGAL_10B029889</name>
</gene>
<evidence type="ECO:0000313" key="13">
    <source>
        <dbReference type="Proteomes" id="UP000596742"/>
    </source>
</evidence>
<keyword evidence="7" id="KW-0539">Nucleus</keyword>
<organism evidence="12 13">
    <name type="scientific">Mytilus galloprovincialis</name>
    <name type="common">Mediterranean mussel</name>
    <dbReference type="NCBI Taxonomy" id="29158"/>
    <lineage>
        <taxon>Eukaryota</taxon>
        <taxon>Metazoa</taxon>
        <taxon>Spiralia</taxon>
        <taxon>Lophotrochozoa</taxon>
        <taxon>Mollusca</taxon>
        <taxon>Bivalvia</taxon>
        <taxon>Autobranchia</taxon>
        <taxon>Pteriomorphia</taxon>
        <taxon>Mytilida</taxon>
        <taxon>Mytiloidea</taxon>
        <taxon>Mytilidae</taxon>
        <taxon>Mytilinae</taxon>
        <taxon>Mytilus</taxon>
    </lineage>
</organism>
<dbReference type="GO" id="GO:0016607">
    <property type="term" value="C:nuclear speck"/>
    <property type="evidence" value="ECO:0007669"/>
    <property type="project" value="UniProtKB-SubCell"/>
</dbReference>
<dbReference type="Pfam" id="PF11029">
    <property type="entry name" value="DAZAP2"/>
    <property type="match status" value="1"/>
</dbReference>
<comment type="subcellular location">
    <subcellularLocation>
        <location evidence="1">Cytoplasm</location>
        <location evidence="1">Stress granule</location>
    </subcellularLocation>
    <subcellularLocation>
        <location evidence="2">Nucleus speckle</location>
    </subcellularLocation>
</comment>
<dbReference type="AlphaFoldDB" id="A0A8B6DX59"/>
<feature type="compositionally biased region" description="Low complexity" evidence="11">
    <location>
        <begin position="20"/>
        <end position="37"/>
    </location>
</feature>
<comment type="function">
    <text evidence="10">In unstressed cells, promotes SIAH1-mediated polyubiquitination and degradation of the serine/threonine-protein kinase HIPK2, probably by acting as a loading factor that potentiates complex formation between HIPK2 and ubiquitin ligase SIAH1. In response to DNA damage, localizes to the nucleus following phosphorylation by HIPK2 and modulates the expression of a subset of TP53/p53 target genes by binding to TP53 at target gene promoters. This limits the expression of a number of cell death-mediating TP53 target genes, reducing DNA damage-induced cell death. Enhances the binding of transcription factor TCF7L2/TCF4, a Wnt signaling pathway effector, to the promoters of target genes. Plays a role in stress granule formation.</text>
</comment>
<keyword evidence="4" id="KW-0963">Cytoplasm</keyword>
<dbReference type="PANTHER" id="PTHR31638">
    <property type="entry name" value="DAZ-ASSOCIATED PROTEIN 2"/>
    <property type="match status" value="1"/>
</dbReference>
<dbReference type="InterPro" id="IPR022730">
    <property type="entry name" value="DAZ_assoc-2"/>
</dbReference>
<name>A0A8B6DX59_MYTGA</name>
<evidence type="ECO:0000256" key="6">
    <source>
        <dbReference type="ARBA" id="ARBA00022843"/>
    </source>
</evidence>
<evidence type="ECO:0000256" key="5">
    <source>
        <dbReference type="ARBA" id="ARBA00022553"/>
    </source>
</evidence>
<accession>A0A8B6DX59</accession>
<reference evidence="12" key="1">
    <citation type="submission" date="2018-11" db="EMBL/GenBank/DDBJ databases">
        <authorList>
            <person name="Alioto T."/>
            <person name="Alioto T."/>
        </authorList>
    </citation>
    <scope>NUCLEOTIDE SEQUENCE</scope>
</reference>
<sequence length="165" mass="17113">MSGKPNKSPYQTPGYPTQGYPTAGYPTQQYQQGPPGYSSSFAHGSPAPGVTVTHMAQSYQSPGAYGAPPQGPPPPYSYAPPQQGGYPSQGGYPTQQPQPFVANNVFDSGARFDGIAQPNIPPPPPGYAPNAAQYAQMQGQTVIGTQQRSNFWTGGSGGGYTLGGL</sequence>
<evidence type="ECO:0000256" key="2">
    <source>
        <dbReference type="ARBA" id="ARBA00004324"/>
    </source>
</evidence>
<evidence type="ECO:0000256" key="11">
    <source>
        <dbReference type="SAM" id="MobiDB-lite"/>
    </source>
</evidence>
<evidence type="ECO:0000256" key="7">
    <source>
        <dbReference type="ARBA" id="ARBA00023242"/>
    </source>
</evidence>
<dbReference type="EMBL" id="UYJE01004262">
    <property type="protein sequence ID" value="VDI26620.1"/>
    <property type="molecule type" value="Genomic_DNA"/>
</dbReference>
<keyword evidence="6" id="KW-0832">Ubl conjugation</keyword>
<protein>
    <recommendedName>
        <fullName evidence="3">DAZ-associated protein 2</fullName>
    </recommendedName>
    <alternativeName>
        <fullName evidence="8">Deleted in azoospermia-associated protein 2</fullName>
    </alternativeName>
    <alternativeName>
        <fullName evidence="9">Proline-rich transcript in brain protein</fullName>
    </alternativeName>
</protein>
<dbReference type="PANTHER" id="PTHR31638:SF3">
    <property type="entry name" value="DAZ-ASSOCIATED PROTEIN 2"/>
    <property type="match status" value="1"/>
</dbReference>
<evidence type="ECO:0000256" key="4">
    <source>
        <dbReference type="ARBA" id="ARBA00022490"/>
    </source>
</evidence>
<evidence type="ECO:0000256" key="8">
    <source>
        <dbReference type="ARBA" id="ARBA00032174"/>
    </source>
</evidence>
<feature type="compositionally biased region" description="Low complexity" evidence="11">
    <location>
        <begin position="79"/>
        <end position="99"/>
    </location>
</feature>
<keyword evidence="5" id="KW-0597">Phosphoprotein</keyword>
<comment type="caution">
    <text evidence="12">The sequence shown here is derived from an EMBL/GenBank/DDBJ whole genome shotgun (WGS) entry which is preliminary data.</text>
</comment>
<evidence type="ECO:0000256" key="10">
    <source>
        <dbReference type="ARBA" id="ARBA00045449"/>
    </source>
</evidence>
<evidence type="ECO:0000256" key="9">
    <source>
        <dbReference type="ARBA" id="ARBA00034352"/>
    </source>
</evidence>